<dbReference type="PROSITE" id="PS51375">
    <property type="entry name" value="PPR"/>
    <property type="match status" value="1"/>
</dbReference>
<accession>A0AAW2VBA2</accession>
<evidence type="ECO:0000256" key="1">
    <source>
        <dbReference type="ARBA" id="ARBA00007626"/>
    </source>
</evidence>
<evidence type="ECO:0000256" key="2">
    <source>
        <dbReference type="ARBA" id="ARBA00022737"/>
    </source>
</evidence>
<dbReference type="InterPro" id="IPR002885">
    <property type="entry name" value="PPR_rpt"/>
</dbReference>
<dbReference type="FunFam" id="1.25.40.10:FF:000516">
    <property type="entry name" value="Pentatricopeptide repeat-containing protein"/>
    <property type="match status" value="1"/>
</dbReference>
<protein>
    <submittedName>
        <fullName evidence="4">Pentatricopeptide repeat-containing protein</fullName>
    </submittedName>
</protein>
<dbReference type="Gene3D" id="1.25.40.10">
    <property type="entry name" value="Tetratricopeptide repeat domain"/>
    <property type="match status" value="2"/>
</dbReference>
<dbReference type="PANTHER" id="PTHR45717">
    <property type="entry name" value="OS12G0527900 PROTEIN"/>
    <property type="match status" value="1"/>
</dbReference>
<dbReference type="Pfam" id="PF13812">
    <property type="entry name" value="PPR_3"/>
    <property type="match status" value="1"/>
</dbReference>
<organism evidence="4">
    <name type="scientific">Sesamum radiatum</name>
    <name type="common">Black benniseed</name>
    <dbReference type="NCBI Taxonomy" id="300843"/>
    <lineage>
        <taxon>Eukaryota</taxon>
        <taxon>Viridiplantae</taxon>
        <taxon>Streptophyta</taxon>
        <taxon>Embryophyta</taxon>
        <taxon>Tracheophyta</taxon>
        <taxon>Spermatophyta</taxon>
        <taxon>Magnoliopsida</taxon>
        <taxon>eudicotyledons</taxon>
        <taxon>Gunneridae</taxon>
        <taxon>Pentapetalae</taxon>
        <taxon>asterids</taxon>
        <taxon>lamiids</taxon>
        <taxon>Lamiales</taxon>
        <taxon>Pedaliaceae</taxon>
        <taxon>Sesamum</taxon>
    </lineage>
</organism>
<comment type="similarity">
    <text evidence="1">Belongs to the PPR family. P subfamily.</text>
</comment>
<dbReference type="Pfam" id="PF01535">
    <property type="entry name" value="PPR"/>
    <property type="match status" value="2"/>
</dbReference>
<comment type="caution">
    <text evidence="4">The sequence shown here is derived from an EMBL/GenBank/DDBJ whole genome shotgun (WGS) entry which is preliminary data.</text>
</comment>
<dbReference type="PANTHER" id="PTHR45717:SF3">
    <property type="entry name" value="OS04G0544400 PROTEIN"/>
    <property type="match status" value="1"/>
</dbReference>
<dbReference type="AlphaFoldDB" id="A0AAW2VBA2"/>
<dbReference type="InterPro" id="IPR011990">
    <property type="entry name" value="TPR-like_helical_dom_sf"/>
</dbReference>
<name>A0AAW2VBA2_SESRA</name>
<gene>
    <name evidence="4" type="ORF">Sradi_1078000</name>
</gene>
<keyword evidence="2" id="KW-0677">Repeat</keyword>
<dbReference type="GO" id="GO:0005739">
    <property type="term" value="C:mitochondrion"/>
    <property type="evidence" value="ECO:0007669"/>
    <property type="project" value="TreeGrafter"/>
</dbReference>
<feature type="repeat" description="PPR" evidence="3">
    <location>
        <begin position="150"/>
        <end position="184"/>
    </location>
</feature>
<dbReference type="SUPFAM" id="SSF48452">
    <property type="entry name" value="TPR-like"/>
    <property type="match status" value="1"/>
</dbReference>
<evidence type="ECO:0000313" key="4">
    <source>
        <dbReference type="EMBL" id="KAL0425432.1"/>
    </source>
</evidence>
<dbReference type="EMBL" id="JACGWJ010000004">
    <property type="protein sequence ID" value="KAL0425432.1"/>
    <property type="molecule type" value="Genomic_DNA"/>
</dbReference>
<reference evidence="4" key="2">
    <citation type="journal article" date="2024" name="Plant">
        <title>Genomic evolution and insights into agronomic trait innovations of Sesamum species.</title>
        <authorList>
            <person name="Miao H."/>
            <person name="Wang L."/>
            <person name="Qu L."/>
            <person name="Liu H."/>
            <person name="Sun Y."/>
            <person name="Le M."/>
            <person name="Wang Q."/>
            <person name="Wei S."/>
            <person name="Zheng Y."/>
            <person name="Lin W."/>
            <person name="Duan Y."/>
            <person name="Cao H."/>
            <person name="Xiong S."/>
            <person name="Wang X."/>
            <person name="Wei L."/>
            <person name="Li C."/>
            <person name="Ma Q."/>
            <person name="Ju M."/>
            <person name="Zhao R."/>
            <person name="Li G."/>
            <person name="Mu C."/>
            <person name="Tian Q."/>
            <person name="Mei H."/>
            <person name="Zhang T."/>
            <person name="Gao T."/>
            <person name="Zhang H."/>
        </authorList>
    </citation>
    <scope>NUCLEOTIDE SEQUENCE</scope>
    <source>
        <strain evidence="4">G02</strain>
    </source>
</reference>
<proteinExistence type="inferred from homology"/>
<sequence>MKEKNIALDIYTYNIWLSSRGSQGSLERMEQVFEQMQLDETINPNWTTFSTMATMYIKLGHLEKAEDCLKKIESRITGRDRMPYHYLISLYGSAGNKEEVYRVWNAYKASFFNIPNLGYHTVISALVRINDIDGAEKIYDEWLSLKSVYDPRVGNLLLSSYVRKGLSQKAETFFDQMIEVGGKPNSMTWEILAEDHIRNRRITDALSCLKNAASAEGSKTWRPKPINVSSILKISEQESDTATKDALLEILRQTGGLDVKLYVVYSHIRRWDNYHQCSSNRG</sequence>
<dbReference type="NCBIfam" id="TIGR00756">
    <property type="entry name" value="PPR"/>
    <property type="match status" value="3"/>
</dbReference>
<reference evidence="4" key="1">
    <citation type="submission" date="2020-06" db="EMBL/GenBank/DDBJ databases">
        <authorList>
            <person name="Li T."/>
            <person name="Hu X."/>
            <person name="Zhang T."/>
            <person name="Song X."/>
            <person name="Zhang H."/>
            <person name="Dai N."/>
            <person name="Sheng W."/>
            <person name="Hou X."/>
            <person name="Wei L."/>
        </authorList>
    </citation>
    <scope>NUCLEOTIDE SEQUENCE</scope>
    <source>
        <strain evidence="4">G02</strain>
        <tissue evidence="4">Leaf</tissue>
    </source>
</reference>
<dbReference type="GO" id="GO:0003729">
    <property type="term" value="F:mRNA binding"/>
    <property type="evidence" value="ECO:0007669"/>
    <property type="project" value="UniProtKB-ARBA"/>
</dbReference>
<evidence type="ECO:0000256" key="3">
    <source>
        <dbReference type="PROSITE-ProRule" id="PRU00708"/>
    </source>
</evidence>